<keyword evidence="2" id="KW-1185">Reference proteome</keyword>
<evidence type="ECO:0000313" key="1">
    <source>
        <dbReference type="EMBL" id="RPD56754.1"/>
    </source>
</evidence>
<protein>
    <submittedName>
        <fullName evidence="1">Uncharacterized protein</fullName>
    </submittedName>
</protein>
<evidence type="ECO:0000313" key="2">
    <source>
        <dbReference type="Proteomes" id="UP000313359"/>
    </source>
</evidence>
<gene>
    <name evidence="1" type="ORF">L227DRAFT_251863</name>
</gene>
<sequence>MASQSSEPLTAVSLQPDTLRVASCVERRADQSPPWSISLPSGTCTTPTGALLSPCDESFSSGDTSGLRDVVRASSLVLRATRASLAVVGTSLPSRSPVGDGAALRIQHCATPVARTRRRTTNQLQEFNFQKLSESDSTYTITCTRRATCPDADGPALRTRTRRTHIYVHHSNCGNIRRQS</sequence>
<dbReference type="EMBL" id="ML122286">
    <property type="protein sequence ID" value="RPD56754.1"/>
    <property type="molecule type" value="Genomic_DNA"/>
</dbReference>
<name>A0A5C2S1W2_9APHY</name>
<dbReference type="AlphaFoldDB" id="A0A5C2S1W2"/>
<organism evidence="1 2">
    <name type="scientific">Lentinus tigrinus ALCF2SS1-6</name>
    <dbReference type="NCBI Taxonomy" id="1328759"/>
    <lineage>
        <taxon>Eukaryota</taxon>
        <taxon>Fungi</taxon>
        <taxon>Dikarya</taxon>
        <taxon>Basidiomycota</taxon>
        <taxon>Agaricomycotina</taxon>
        <taxon>Agaricomycetes</taxon>
        <taxon>Polyporales</taxon>
        <taxon>Polyporaceae</taxon>
        <taxon>Lentinus</taxon>
    </lineage>
</organism>
<dbReference type="Proteomes" id="UP000313359">
    <property type="component" value="Unassembled WGS sequence"/>
</dbReference>
<accession>A0A5C2S1W2</accession>
<reference evidence="1" key="1">
    <citation type="journal article" date="2018" name="Genome Biol. Evol.">
        <title>Genomics and development of Lentinus tigrinus, a white-rot wood-decaying mushroom with dimorphic fruiting bodies.</title>
        <authorList>
            <person name="Wu B."/>
            <person name="Xu Z."/>
            <person name="Knudson A."/>
            <person name="Carlson A."/>
            <person name="Chen N."/>
            <person name="Kovaka S."/>
            <person name="LaButti K."/>
            <person name="Lipzen A."/>
            <person name="Pennachio C."/>
            <person name="Riley R."/>
            <person name="Schakwitz W."/>
            <person name="Umezawa K."/>
            <person name="Ohm R.A."/>
            <person name="Grigoriev I.V."/>
            <person name="Nagy L.G."/>
            <person name="Gibbons J."/>
            <person name="Hibbett D."/>
        </authorList>
    </citation>
    <scope>NUCLEOTIDE SEQUENCE [LARGE SCALE GENOMIC DNA]</scope>
    <source>
        <strain evidence="1">ALCF2SS1-6</strain>
    </source>
</reference>
<proteinExistence type="predicted"/>